<keyword evidence="4" id="KW-0378">Hydrolase</keyword>
<feature type="domain" description="Peptidase S49" evidence="9">
    <location>
        <begin position="125"/>
        <end position="277"/>
    </location>
</feature>
<dbReference type="InterPro" id="IPR004635">
    <property type="entry name" value="Pept_S49_SppA"/>
</dbReference>
<evidence type="ECO:0000313" key="10">
    <source>
        <dbReference type="EMBL" id="OAQ42156.1"/>
    </source>
</evidence>
<feature type="transmembrane region" description="Helical" evidence="8">
    <location>
        <begin position="7"/>
        <end position="34"/>
    </location>
</feature>
<dbReference type="GO" id="GO:0016020">
    <property type="term" value="C:membrane"/>
    <property type="evidence" value="ECO:0007669"/>
    <property type="project" value="UniProtKB-SubCell"/>
</dbReference>
<reference evidence="10 11" key="2">
    <citation type="submission" date="2016-06" db="EMBL/GenBank/DDBJ databases">
        <title>Pedobacter psychrophilus sp. nov., isolated from Antarctic fragmentary rock.</title>
        <authorList>
            <person name="Svec P."/>
        </authorList>
    </citation>
    <scope>NUCLEOTIDE SEQUENCE [LARGE SCALE GENOMIC DNA]</scope>
    <source>
        <strain evidence="10 11">CCM 8644</strain>
    </source>
</reference>
<protein>
    <submittedName>
        <fullName evidence="10">Signal peptide peptidase SppA</fullName>
    </submittedName>
</protein>
<dbReference type="GO" id="GO:0006465">
    <property type="term" value="P:signal peptide processing"/>
    <property type="evidence" value="ECO:0007669"/>
    <property type="project" value="InterPro"/>
</dbReference>
<keyword evidence="5" id="KW-0720">Serine protease</keyword>
<dbReference type="InterPro" id="IPR029045">
    <property type="entry name" value="ClpP/crotonase-like_dom_sf"/>
</dbReference>
<evidence type="ECO:0000256" key="3">
    <source>
        <dbReference type="ARBA" id="ARBA00022670"/>
    </source>
</evidence>
<dbReference type="RefSeq" id="WP_068821186.1">
    <property type="nucleotide sequence ID" value="NZ_LWHJ01000011.1"/>
</dbReference>
<dbReference type="CDD" id="cd07023">
    <property type="entry name" value="S49_Sppa_N_C"/>
    <property type="match status" value="1"/>
</dbReference>
<evidence type="ECO:0000256" key="8">
    <source>
        <dbReference type="SAM" id="Phobius"/>
    </source>
</evidence>
<proteinExistence type="inferred from homology"/>
<sequence length="586" mass="64476">MKQFFKFVFASMVGVIIATFLLFVILIAGVTAVVSSSDETIEVKDNTILHLNLNIPIIERSASTPLDNLDIGPFKGDKSIGLNDILKSIKNAKDDDNIKGIYLDVSYLMTGFASIEEIRDALIDFKKSKKFIYAYSEVYTQGAYYLASVADKVYLNPQGVLELKGFSSEITFYKGALDKLGIEAQIIKVGTFKSAVEPFILDKMSDANRLQTTSLLGSLYGHFTSEIAKSRKIPQDSVISIANNLLSRSPEDAVKLKLIDALKYKDEVLEELKSKTGIDKKDNLKTVGISDYAKSIKSSSSAKDKIAIIYANGEINSGEGDENSIGSEGISKALRKARLDEKVKAVVLRVNSPGGSSLASDVIWREVLLTKKVKPLIVSMGDYAASGGYYISCAADSIFAEPNTITGSIGVFAIIPNMKGFLNDKLGVTFDGVKTGQFADLGDVTRPLSTPEKMILQKEVNRTYADFTKRVSEGRKISQTFVDSIGQGRVWTGEQAIKIKLVDRIGHLEDAIKSAAKKAKLDDYKLVNYPEIKQGFFGLLDNSGDKIKTYMVKQELGVSYPYYQKIKEVANMKGLQARMPFYMEIN</sequence>
<gene>
    <name evidence="10" type="ORF">A5893_03305</name>
</gene>
<keyword evidence="6 8" id="KW-0472">Membrane</keyword>
<dbReference type="InterPro" id="IPR047217">
    <property type="entry name" value="S49_SppA_67K_type_N"/>
</dbReference>
<dbReference type="InterPro" id="IPR047272">
    <property type="entry name" value="S49_SppA_C"/>
</dbReference>
<feature type="active site" description="Nucleophile" evidence="7">
    <location>
        <position position="386"/>
    </location>
</feature>
<dbReference type="CDD" id="cd07018">
    <property type="entry name" value="S49_SppA_67K_type"/>
    <property type="match status" value="1"/>
</dbReference>
<comment type="caution">
    <text evidence="10">The sequence shown here is derived from an EMBL/GenBank/DDBJ whole genome shotgun (WGS) entry which is preliminary data.</text>
</comment>
<comment type="similarity">
    <text evidence="2">Belongs to the peptidase S49 family.</text>
</comment>
<evidence type="ECO:0000259" key="9">
    <source>
        <dbReference type="Pfam" id="PF01343"/>
    </source>
</evidence>
<organism evidence="10 11">
    <name type="scientific">Pedobacter psychrophilus</name>
    <dbReference type="NCBI Taxonomy" id="1826909"/>
    <lineage>
        <taxon>Bacteria</taxon>
        <taxon>Pseudomonadati</taxon>
        <taxon>Bacteroidota</taxon>
        <taxon>Sphingobacteriia</taxon>
        <taxon>Sphingobacteriales</taxon>
        <taxon>Sphingobacteriaceae</taxon>
        <taxon>Pedobacter</taxon>
    </lineage>
</organism>
<dbReference type="EMBL" id="LWHJ01000011">
    <property type="protein sequence ID" value="OAQ42156.1"/>
    <property type="molecule type" value="Genomic_DNA"/>
</dbReference>
<keyword evidence="3" id="KW-0645">Protease</keyword>
<dbReference type="STRING" id="1826909.A5893_03305"/>
<keyword evidence="8" id="KW-1133">Transmembrane helix</keyword>
<evidence type="ECO:0000313" key="11">
    <source>
        <dbReference type="Proteomes" id="UP000078459"/>
    </source>
</evidence>
<dbReference type="Pfam" id="PF01343">
    <property type="entry name" value="Peptidase_S49"/>
    <property type="match status" value="2"/>
</dbReference>
<dbReference type="PIRSF" id="PIRSF001217">
    <property type="entry name" value="Protease_4_SppA"/>
    <property type="match status" value="1"/>
</dbReference>
<dbReference type="PANTHER" id="PTHR33209:SF1">
    <property type="entry name" value="PEPTIDASE S49 DOMAIN-CONTAINING PROTEIN"/>
    <property type="match status" value="1"/>
</dbReference>
<dbReference type="Gene3D" id="6.20.330.10">
    <property type="match status" value="1"/>
</dbReference>
<dbReference type="InterPro" id="IPR004634">
    <property type="entry name" value="Pept_S49_pIV"/>
</dbReference>
<evidence type="ECO:0000256" key="2">
    <source>
        <dbReference type="ARBA" id="ARBA00008683"/>
    </source>
</evidence>
<dbReference type="Gene3D" id="3.90.226.10">
    <property type="entry name" value="2-enoyl-CoA Hydratase, Chain A, domain 1"/>
    <property type="match status" value="2"/>
</dbReference>
<feature type="domain" description="Peptidase S49" evidence="9">
    <location>
        <begin position="371"/>
        <end position="521"/>
    </location>
</feature>
<name>A0A179DM81_9SPHI</name>
<dbReference type="AlphaFoldDB" id="A0A179DM81"/>
<dbReference type="InterPro" id="IPR002142">
    <property type="entry name" value="Peptidase_S49"/>
</dbReference>
<feature type="active site" description="Proton donor/acceptor" evidence="7">
    <location>
        <position position="193"/>
    </location>
</feature>
<reference evidence="10 11" key="1">
    <citation type="submission" date="2016-04" db="EMBL/GenBank/DDBJ databases">
        <authorList>
            <person name="Evans L.H."/>
            <person name="Alamgir A."/>
            <person name="Owens N."/>
            <person name="Weber N.D."/>
            <person name="Virtaneva K."/>
            <person name="Barbian K."/>
            <person name="Babar A."/>
            <person name="Rosenke K."/>
        </authorList>
    </citation>
    <scope>NUCLEOTIDE SEQUENCE [LARGE SCALE GENOMIC DNA]</scope>
    <source>
        <strain evidence="10 11">CCM 8644</strain>
    </source>
</reference>
<evidence type="ECO:0000256" key="1">
    <source>
        <dbReference type="ARBA" id="ARBA00004370"/>
    </source>
</evidence>
<dbReference type="Proteomes" id="UP000078459">
    <property type="component" value="Unassembled WGS sequence"/>
</dbReference>
<keyword evidence="11" id="KW-1185">Reference proteome</keyword>
<dbReference type="PANTHER" id="PTHR33209">
    <property type="entry name" value="PROTEASE 4"/>
    <property type="match status" value="1"/>
</dbReference>
<evidence type="ECO:0000256" key="6">
    <source>
        <dbReference type="ARBA" id="ARBA00023136"/>
    </source>
</evidence>
<accession>A0A179DM81</accession>
<dbReference type="GO" id="GO:0008236">
    <property type="term" value="F:serine-type peptidase activity"/>
    <property type="evidence" value="ECO:0007669"/>
    <property type="project" value="UniProtKB-KW"/>
</dbReference>
<evidence type="ECO:0000256" key="5">
    <source>
        <dbReference type="ARBA" id="ARBA00022825"/>
    </source>
</evidence>
<dbReference type="SUPFAM" id="SSF52096">
    <property type="entry name" value="ClpP/crotonase"/>
    <property type="match status" value="2"/>
</dbReference>
<dbReference type="NCBIfam" id="TIGR00706">
    <property type="entry name" value="SppA_dom"/>
    <property type="match status" value="1"/>
</dbReference>
<comment type="subcellular location">
    <subcellularLocation>
        <location evidence="1">Membrane</location>
    </subcellularLocation>
</comment>
<evidence type="ECO:0000256" key="4">
    <source>
        <dbReference type="ARBA" id="ARBA00022801"/>
    </source>
</evidence>
<evidence type="ECO:0000256" key="7">
    <source>
        <dbReference type="PIRSR" id="PIRSR001217-1"/>
    </source>
</evidence>
<dbReference type="OrthoDB" id="9764363at2"/>
<dbReference type="NCBIfam" id="TIGR00705">
    <property type="entry name" value="SppA_67K"/>
    <property type="match status" value="1"/>
</dbReference>
<keyword evidence="8" id="KW-0812">Transmembrane</keyword>